<dbReference type="AlphaFoldDB" id="A0A9N9UKX5"/>
<dbReference type="EMBL" id="CABFNO020001479">
    <property type="protein sequence ID" value="CAG9991673.1"/>
    <property type="molecule type" value="Genomic_DNA"/>
</dbReference>
<organism evidence="2 3">
    <name type="scientific">Clonostachys byssicola</name>
    <dbReference type="NCBI Taxonomy" id="160290"/>
    <lineage>
        <taxon>Eukaryota</taxon>
        <taxon>Fungi</taxon>
        <taxon>Dikarya</taxon>
        <taxon>Ascomycota</taxon>
        <taxon>Pezizomycotina</taxon>
        <taxon>Sordariomycetes</taxon>
        <taxon>Hypocreomycetidae</taxon>
        <taxon>Hypocreales</taxon>
        <taxon>Bionectriaceae</taxon>
        <taxon>Clonostachys</taxon>
    </lineage>
</organism>
<reference evidence="2" key="1">
    <citation type="submission" date="2021-10" db="EMBL/GenBank/DDBJ databases">
        <authorList>
            <person name="Piombo E."/>
        </authorList>
    </citation>
    <scope>NUCLEOTIDE SEQUENCE</scope>
</reference>
<dbReference type="Proteomes" id="UP000754883">
    <property type="component" value="Unassembled WGS sequence"/>
</dbReference>
<keyword evidence="3" id="KW-1185">Reference proteome</keyword>
<protein>
    <submittedName>
        <fullName evidence="2">Uncharacterized protein</fullName>
    </submittedName>
</protein>
<comment type="caution">
    <text evidence="2">The sequence shown here is derived from an EMBL/GenBank/DDBJ whole genome shotgun (WGS) entry which is preliminary data.</text>
</comment>
<evidence type="ECO:0000313" key="2">
    <source>
        <dbReference type="EMBL" id="CAG9991673.1"/>
    </source>
</evidence>
<dbReference type="OrthoDB" id="10535650at2759"/>
<evidence type="ECO:0000256" key="1">
    <source>
        <dbReference type="SAM" id="MobiDB-lite"/>
    </source>
</evidence>
<accession>A0A9N9UKX5</accession>
<feature type="region of interest" description="Disordered" evidence="1">
    <location>
        <begin position="318"/>
        <end position="344"/>
    </location>
</feature>
<name>A0A9N9UKX5_9HYPO</name>
<feature type="region of interest" description="Disordered" evidence="1">
    <location>
        <begin position="403"/>
        <end position="435"/>
    </location>
</feature>
<gene>
    <name evidence="2" type="ORF">CBYS24578_00006418</name>
</gene>
<sequence>MSFLTKRLTKDQSLALGRVAKQVRQSLDGGSLVPELPQSVHGLLREPTETHAPDETLRKQYEKDLIAIKHKVMEVMNQGGERENFCEEVDRHLDQLSNPKARAVDAAARREENISAGVHVELVQDIITSKVVSADRLTRSIRGPRLLVRPKRQLPSTESSFCDPPEPEAPLLDDPNTNAGRDNMAASALSAPQAHQVTATSNVIVIPDEEDTLGSIASASSQPTSNRHPVSAPDAPTLSKLDNTSAMAQPVISGCSSAASAVQFLAGTDTTAAQAVDQQSRISATKDPISLDEEGILALQKQSEDQRVVRHVCQQTARSPLRTKQYGRQSLSRRSPSHPTAGHWAKRRKIIPEKLARDAHPILTNNNSLTGPGGTSNSVGITQFPSGSEQVDMEAEARDTSTISLPPHLNSSRPIRELGPQNPEGRAGIEPRDPNPINCDGPSNHGQRLELEPPITDLQAVAQPKSEELGTAVGFKTAGGDKEMSYTRSLLRKLVEVIKEVDVQKMASETQSDTQGEDPAETDAIYSMYVQFNEILHKQRRR</sequence>
<evidence type="ECO:0000313" key="3">
    <source>
        <dbReference type="Proteomes" id="UP000754883"/>
    </source>
</evidence>
<feature type="compositionally biased region" description="Polar residues" evidence="1">
    <location>
        <begin position="403"/>
        <end position="413"/>
    </location>
</feature>
<feature type="compositionally biased region" description="Polar residues" evidence="1">
    <location>
        <begin position="326"/>
        <end position="338"/>
    </location>
</feature>
<proteinExistence type="predicted"/>
<feature type="region of interest" description="Disordered" evidence="1">
    <location>
        <begin position="150"/>
        <end position="183"/>
    </location>
</feature>
<feature type="compositionally biased region" description="Polar residues" evidence="1">
    <location>
        <begin position="215"/>
        <end position="228"/>
    </location>
</feature>
<feature type="region of interest" description="Disordered" evidence="1">
    <location>
        <begin position="215"/>
        <end position="235"/>
    </location>
</feature>